<dbReference type="EMBL" id="JBIAQY010000027">
    <property type="protein sequence ID" value="MFF3574490.1"/>
    <property type="molecule type" value="Genomic_DNA"/>
</dbReference>
<dbReference type="RefSeq" id="WP_157186834.1">
    <property type="nucleotide sequence ID" value="NZ_JBIAQY010000027.1"/>
</dbReference>
<keyword evidence="1" id="KW-0472">Membrane</keyword>
<keyword evidence="1" id="KW-1133">Transmembrane helix</keyword>
<reference evidence="2 3" key="1">
    <citation type="submission" date="2024-10" db="EMBL/GenBank/DDBJ databases">
        <title>The Natural Products Discovery Center: Release of the First 8490 Sequenced Strains for Exploring Actinobacteria Biosynthetic Diversity.</title>
        <authorList>
            <person name="Kalkreuter E."/>
            <person name="Kautsar S.A."/>
            <person name="Yang D."/>
            <person name="Bader C.D."/>
            <person name="Teijaro C.N."/>
            <person name="Fluegel L."/>
            <person name="Davis C.M."/>
            <person name="Simpson J.R."/>
            <person name="Lauterbach L."/>
            <person name="Steele A.D."/>
            <person name="Gui C."/>
            <person name="Meng S."/>
            <person name="Li G."/>
            <person name="Viehrig K."/>
            <person name="Ye F."/>
            <person name="Su P."/>
            <person name="Kiefer A.F."/>
            <person name="Nichols A."/>
            <person name="Cepeda A.J."/>
            <person name="Yan W."/>
            <person name="Fan B."/>
            <person name="Jiang Y."/>
            <person name="Adhikari A."/>
            <person name="Zheng C.-J."/>
            <person name="Schuster L."/>
            <person name="Cowan T.M."/>
            <person name="Smanski M.J."/>
            <person name="Chevrette M.G."/>
            <person name="De Carvalho L.P.S."/>
            <person name="Shen B."/>
        </authorList>
    </citation>
    <scope>NUCLEOTIDE SEQUENCE [LARGE SCALE GENOMIC DNA]</scope>
    <source>
        <strain evidence="2 3">NPDC002593</strain>
    </source>
</reference>
<comment type="caution">
    <text evidence="2">The sequence shown here is derived from an EMBL/GenBank/DDBJ whole genome shotgun (WGS) entry which is preliminary data.</text>
</comment>
<proteinExistence type="predicted"/>
<evidence type="ECO:0000256" key="1">
    <source>
        <dbReference type="SAM" id="Phobius"/>
    </source>
</evidence>
<feature type="transmembrane region" description="Helical" evidence="1">
    <location>
        <begin position="26"/>
        <end position="43"/>
    </location>
</feature>
<dbReference type="Proteomes" id="UP001601992">
    <property type="component" value="Unassembled WGS sequence"/>
</dbReference>
<evidence type="ECO:0000313" key="2">
    <source>
        <dbReference type="EMBL" id="MFF3574490.1"/>
    </source>
</evidence>
<organism evidence="2 3">
    <name type="scientific">Nocardia jiangxiensis</name>
    <dbReference type="NCBI Taxonomy" id="282685"/>
    <lineage>
        <taxon>Bacteria</taxon>
        <taxon>Bacillati</taxon>
        <taxon>Actinomycetota</taxon>
        <taxon>Actinomycetes</taxon>
        <taxon>Mycobacteriales</taxon>
        <taxon>Nocardiaceae</taxon>
        <taxon>Nocardia</taxon>
    </lineage>
</organism>
<protein>
    <submittedName>
        <fullName evidence="2">Uncharacterized protein</fullName>
    </submittedName>
</protein>
<sequence>MKQRFLFLVMAIIVCASVFDYGKSAGHYGLVVVGGLFVLFLLVDKVIS</sequence>
<gene>
    <name evidence="2" type="ORF">ACFYXQ_42760</name>
</gene>
<accession>A0ABW6SGF6</accession>
<name>A0ABW6SGF6_9NOCA</name>
<keyword evidence="1" id="KW-0812">Transmembrane</keyword>
<evidence type="ECO:0000313" key="3">
    <source>
        <dbReference type="Proteomes" id="UP001601992"/>
    </source>
</evidence>
<keyword evidence="3" id="KW-1185">Reference proteome</keyword>